<dbReference type="Gene3D" id="3.30.420.40">
    <property type="match status" value="1"/>
</dbReference>
<evidence type="ECO:0000256" key="2">
    <source>
        <dbReference type="ARBA" id="ARBA00022801"/>
    </source>
</evidence>
<name>A0AAN8KPS2_9TELE</name>
<dbReference type="FunFam" id="3.30.420.40:FF:000052">
    <property type="entry name" value="Ectonucleoside triphosphate diphosphohydrolase 5"/>
    <property type="match status" value="1"/>
</dbReference>
<evidence type="ECO:0000256" key="1">
    <source>
        <dbReference type="ARBA" id="ARBA00009283"/>
    </source>
</evidence>
<dbReference type="GO" id="GO:0017110">
    <property type="term" value="F:nucleoside diphosphate phosphatase activity"/>
    <property type="evidence" value="ECO:0007669"/>
    <property type="project" value="UniProtKB-EC"/>
</dbReference>
<feature type="region of interest" description="Disordered" evidence="7">
    <location>
        <begin position="109"/>
        <end position="138"/>
    </location>
</feature>
<protein>
    <recommendedName>
        <fullName evidence="3">nucleoside diphosphate phosphatase</fullName>
        <ecNumber evidence="3">3.6.1.6</ecNumber>
    </recommendedName>
</protein>
<comment type="caution">
    <text evidence="8">The sequence shown here is derived from an EMBL/GenBank/DDBJ whole genome shotgun (WGS) entry which is preliminary data.</text>
</comment>
<keyword evidence="5" id="KW-0067">ATP-binding</keyword>
<keyword evidence="2 6" id="KW-0378">Hydrolase</keyword>
<dbReference type="PANTHER" id="PTHR11782:SF99">
    <property type="entry name" value="ECTONUCLEOSIDE TRIPHOSPHATE DIPHOSPHOHYDROLASE 6"/>
    <property type="match status" value="1"/>
</dbReference>
<dbReference type="EC" id="3.6.1.6" evidence="3"/>
<dbReference type="PANTHER" id="PTHR11782">
    <property type="entry name" value="ADENOSINE/GUANOSINE DIPHOSPHATASE"/>
    <property type="match status" value="1"/>
</dbReference>
<dbReference type="Gene3D" id="3.30.420.150">
    <property type="entry name" value="Exopolyphosphatase. Domain 2"/>
    <property type="match status" value="1"/>
</dbReference>
<accession>A0AAN8KPS2</accession>
<evidence type="ECO:0000313" key="8">
    <source>
        <dbReference type="EMBL" id="KAK6293519.1"/>
    </source>
</evidence>
<evidence type="ECO:0000256" key="4">
    <source>
        <dbReference type="PIRSR" id="PIRSR600407-1"/>
    </source>
</evidence>
<dbReference type="GO" id="GO:0005524">
    <property type="term" value="F:ATP binding"/>
    <property type="evidence" value="ECO:0007669"/>
    <property type="project" value="UniProtKB-KW"/>
</dbReference>
<keyword evidence="9" id="KW-1185">Reference proteome</keyword>
<evidence type="ECO:0000256" key="6">
    <source>
        <dbReference type="RuleBase" id="RU003833"/>
    </source>
</evidence>
<dbReference type="PROSITE" id="PS01238">
    <property type="entry name" value="GDA1_CD39_NTPASE"/>
    <property type="match status" value="1"/>
</dbReference>
<feature type="active site" description="Proton acceptor" evidence="4">
    <location>
        <position position="306"/>
    </location>
</feature>
<evidence type="ECO:0000256" key="3">
    <source>
        <dbReference type="ARBA" id="ARBA00038863"/>
    </source>
</evidence>
<gene>
    <name evidence="8" type="ORF">J4Q44_G00358450</name>
</gene>
<dbReference type="EMBL" id="JAGTTL010000036">
    <property type="protein sequence ID" value="KAK6293519.1"/>
    <property type="molecule type" value="Genomic_DNA"/>
</dbReference>
<dbReference type="InterPro" id="IPR000407">
    <property type="entry name" value="GDA1_CD39_NTPase"/>
</dbReference>
<evidence type="ECO:0000313" key="9">
    <source>
        <dbReference type="Proteomes" id="UP001356427"/>
    </source>
</evidence>
<organism evidence="8 9">
    <name type="scientific">Coregonus suidteri</name>
    <dbReference type="NCBI Taxonomy" id="861788"/>
    <lineage>
        <taxon>Eukaryota</taxon>
        <taxon>Metazoa</taxon>
        <taxon>Chordata</taxon>
        <taxon>Craniata</taxon>
        <taxon>Vertebrata</taxon>
        <taxon>Euteleostomi</taxon>
        <taxon>Actinopterygii</taxon>
        <taxon>Neopterygii</taxon>
        <taxon>Teleostei</taxon>
        <taxon>Protacanthopterygii</taxon>
        <taxon>Salmoniformes</taxon>
        <taxon>Salmonidae</taxon>
        <taxon>Coregoninae</taxon>
        <taxon>Coregonus</taxon>
    </lineage>
</organism>
<comment type="similarity">
    <text evidence="1 6">Belongs to the GDA1/CD39 NTPase family.</text>
</comment>
<evidence type="ECO:0000256" key="5">
    <source>
        <dbReference type="PIRSR" id="PIRSR600407-2"/>
    </source>
</evidence>
<keyword evidence="5" id="KW-0547">Nucleotide-binding</keyword>
<evidence type="ECO:0000256" key="7">
    <source>
        <dbReference type="SAM" id="MobiDB-lite"/>
    </source>
</evidence>
<feature type="binding site" evidence="5">
    <location>
        <begin position="336"/>
        <end position="340"/>
    </location>
    <ligand>
        <name>ATP</name>
        <dbReference type="ChEBI" id="CHEBI:30616"/>
    </ligand>
</feature>
<dbReference type="Proteomes" id="UP001356427">
    <property type="component" value="Unassembled WGS sequence"/>
</dbReference>
<dbReference type="Pfam" id="PF01150">
    <property type="entry name" value="GDA1_CD39"/>
    <property type="match status" value="1"/>
</dbReference>
<dbReference type="AlphaFoldDB" id="A0AAN8KPS2"/>
<sequence>MPHALEEMEAKLQDLLQNGDGLVLSADIWTSRRGHSFLGIVASFIDGTFRGHTVLLGCEHIQGHHTADRIYQKYESVLKYWNVQRHVIRVVTDSASNMIKAFNLLPGTEEEAEGEVTADASSSAEHEEEDEGPPAPSQVHVEVITSNVETMEEQQNGQPLVLLGLLGSPNRPTSSEVVSQRFQYGVMFDAGSTGTRIHVFKFQLEDNEAPKLAHETFRAIKPGLSAYADDPEKCKEGILELLEVAQGSIPSSVWSSTPLVLKATAGLRLLPGEKATHLLDRVREVFVESPFLSRGDSVSIMDGTDEGISAWITVNFLIGGLHGSDTPTVGMLDLGGGSTQITFSPQDEKTIQTSPIDYMTSFQMFNSTHTLYSHSYLGLGLMSARLAVLGGIEGQPLEGSSTELVSPCLAPDYSGQWEHAEVLYTVKGQKAGEPIYDSCLRKVEKMLYGKVKKAEEAKDMEFYAFSYYYDRAVDMGAIDEKMGGTIKVSDYIDAAKSVCNGMMVTPGENPFLCLDLTYISKLVQELGFPKEKVFKLARKIDEVETSWALGATFHYMKSLHSQ</sequence>
<dbReference type="SUPFAM" id="SSF53098">
    <property type="entry name" value="Ribonuclease H-like"/>
    <property type="match status" value="1"/>
</dbReference>
<reference evidence="8 9" key="1">
    <citation type="submission" date="2021-04" db="EMBL/GenBank/DDBJ databases">
        <authorList>
            <person name="De Guttry C."/>
            <person name="Zahm M."/>
            <person name="Klopp C."/>
            <person name="Cabau C."/>
            <person name="Louis A."/>
            <person name="Berthelot C."/>
            <person name="Parey E."/>
            <person name="Roest Crollius H."/>
            <person name="Montfort J."/>
            <person name="Robinson-Rechavi M."/>
            <person name="Bucao C."/>
            <person name="Bouchez O."/>
            <person name="Gislard M."/>
            <person name="Lluch J."/>
            <person name="Milhes M."/>
            <person name="Lampietro C."/>
            <person name="Lopez Roques C."/>
            <person name="Donnadieu C."/>
            <person name="Braasch I."/>
            <person name="Desvignes T."/>
            <person name="Postlethwait J."/>
            <person name="Bobe J."/>
            <person name="Wedekind C."/>
            <person name="Guiguen Y."/>
        </authorList>
    </citation>
    <scope>NUCLEOTIDE SEQUENCE [LARGE SCALE GENOMIC DNA]</scope>
    <source>
        <strain evidence="8">Cs_M1</strain>
        <tissue evidence="8">Blood</tissue>
    </source>
</reference>
<dbReference type="InterPro" id="IPR012337">
    <property type="entry name" value="RNaseH-like_sf"/>
</dbReference>
<proteinExistence type="inferred from homology"/>
<dbReference type="GO" id="GO:0005794">
    <property type="term" value="C:Golgi apparatus"/>
    <property type="evidence" value="ECO:0007669"/>
    <property type="project" value="TreeGrafter"/>
</dbReference>